<gene>
    <name evidence="1" type="ORF">SE17_33660</name>
</gene>
<accession>A0A0P9DH51</accession>
<reference evidence="1 2" key="1">
    <citation type="submission" date="2015-09" db="EMBL/GenBank/DDBJ databases">
        <title>Draft genome sequence of Kouleothrix aurantiaca JCM 19913.</title>
        <authorList>
            <person name="Hemp J."/>
        </authorList>
    </citation>
    <scope>NUCLEOTIDE SEQUENCE [LARGE SCALE GENOMIC DNA]</scope>
    <source>
        <strain evidence="1 2">COM-B</strain>
    </source>
</reference>
<organism evidence="1 2">
    <name type="scientific">Kouleothrix aurantiaca</name>
    <dbReference type="NCBI Taxonomy" id="186479"/>
    <lineage>
        <taxon>Bacteria</taxon>
        <taxon>Bacillati</taxon>
        <taxon>Chloroflexota</taxon>
        <taxon>Chloroflexia</taxon>
        <taxon>Chloroflexales</taxon>
        <taxon>Roseiflexineae</taxon>
        <taxon>Roseiflexaceae</taxon>
        <taxon>Kouleothrix</taxon>
    </lineage>
</organism>
<evidence type="ECO:0000313" key="1">
    <source>
        <dbReference type="EMBL" id="KPV49255.1"/>
    </source>
</evidence>
<protein>
    <submittedName>
        <fullName evidence="1">Uncharacterized protein</fullName>
    </submittedName>
</protein>
<keyword evidence="2" id="KW-1185">Reference proteome</keyword>
<name>A0A0P9DH51_9CHLR</name>
<evidence type="ECO:0000313" key="2">
    <source>
        <dbReference type="Proteomes" id="UP000050509"/>
    </source>
</evidence>
<dbReference type="Proteomes" id="UP000050509">
    <property type="component" value="Unassembled WGS sequence"/>
</dbReference>
<sequence length="60" mass="6824">MTVGIMVKNCVLTCVKVYGDLELLVQGVEVILRAEITTLVTKYYARLRQDFMADRISLVM</sequence>
<proteinExistence type="predicted"/>
<dbReference type="EMBL" id="LJCR01002091">
    <property type="protein sequence ID" value="KPV49255.1"/>
    <property type="molecule type" value="Genomic_DNA"/>
</dbReference>
<comment type="caution">
    <text evidence="1">The sequence shown here is derived from an EMBL/GenBank/DDBJ whole genome shotgun (WGS) entry which is preliminary data.</text>
</comment>
<dbReference type="AlphaFoldDB" id="A0A0P9DH51"/>